<dbReference type="PANTHER" id="PTHR47505:SF1">
    <property type="entry name" value="DNA UTILIZATION PROTEIN YHGH"/>
    <property type="match status" value="1"/>
</dbReference>
<accession>A0ABS6T7L3</accession>
<reference evidence="2 3" key="1">
    <citation type="submission" date="2021-06" db="EMBL/GenBank/DDBJ databases">
        <title>Enterococcus alishanensis sp. nov., a novel lactic acid bacterium isolated from fresh coffee beans.</title>
        <authorList>
            <person name="Chen Y.-S."/>
        </authorList>
    </citation>
    <scope>NUCLEOTIDE SEQUENCE [LARGE SCALE GENOMIC DNA]</scope>
    <source>
        <strain evidence="2 3">ALS3</strain>
    </source>
</reference>
<evidence type="ECO:0000313" key="2">
    <source>
        <dbReference type="EMBL" id="MBV7389119.1"/>
    </source>
</evidence>
<dbReference type="InterPro" id="IPR000836">
    <property type="entry name" value="PRTase_dom"/>
</dbReference>
<gene>
    <name evidence="2" type="ORF">KUA55_00390</name>
</gene>
<name>A0ABS6T7L3_9ENTE</name>
<evidence type="ECO:0000259" key="1">
    <source>
        <dbReference type="Pfam" id="PF00156"/>
    </source>
</evidence>
<proteinExistence type="predicted"/>
<sequence>MKCSCCHEEYCETLTLIDFFSSFRGRCFRCQQLFRPIKNRQCCLGCGRETSEKICKDCQQWQAQLGFLIGNRALFHYDDGFAQWIEDYKYKGDYRLKSAFAREIHYQLKQVKQTIICPLPISPERFESRGFNQVSGCLAAAKIDYQELLLRPTNDLPQANKKRLARLKLPQPFVMRVSSEKIKNKKIILIDDVYTTGRTLYHGAELLLKNGAKSVTSFTFAR</sequence>
<dbReference type="Pfam" id="PF00156">
    <property type="entry name" value="Pribosyltran"/>
    <property type="match status" value="1"/>
</dbReference>
<dbReference type="Proteomes" id="UP000774130">
    <property type="component" value="Unassembled WGS sequence"/>
</dbReference>
<dbReference type="CDD" id="cd06223">
    <property type="entry name" value="PRTases_typeI"/>
    <property type="match status" value="1"/>
</dbReference>
<dbReference type="PANTHER" id="PTHR47505">
    <property type="entry name" value="DNA UTILIZATION PROTEIN YHGH"/>
    <property type="match status" value="1"/>
</dbReference>
<dbReference type="InterPro" id="IPR051910">
    <property type="entry name" value="ComF/GntX_DNA_util-trans"/>
</dbReference>
<feature type="domain" description="Phosphoribosyltransferase" evidence="1">
    <location>
        <begin position="178"/>
        <end position="221"/>
    </location>
</feature>
<organism evidence="2 3">
    <name type="scientific">Enterococcus alishanensis</name>
    <dbReference type="NCBI Taxonomy" id="1303817"/>
    <lineage>
        <taxon>Bacteria</taxon>
        <taxon>Bacillati</taxon>
        <taxon>Bacillota</taxon>
        <taxon>Bacilli</taxon>
        <taxon>Lactobacillales</taxon>
        <taxon>Enterococcaceae</taxon>
        <taxon>Enterococcus</taxon>
    </lineage>
</organism>
<dbReference type="RefSeq" id="WP_218324191.1">
    <property type="nucleotide sequence ID" value="NZ_JAHUZB010000001.1"/>
</dbReference>
<dbReference type="EMBL" id="JAHUZB010000001">
    <property type="protein sequence ID" value="MBV7389119.1"/>
    <property type="molecule type" value="Genomic_DNA"/>
</dbReference>
<comment type="caution">
    <text evidence="2">The sequence shown here is derived from an EMBL/GenBank/DDBJ whole genome shotgun (WGS) entry which is preliminary data.</text>
</comment>
<protein>
    <submittedName>
        <fullName evidence="2">ComF family protein</fullName>
    </submittedName>
</protein>
<evidence type="ECO:0000313" key="3">
    <source>
        <dbReference type="Proteomes" id="UP000774130"/>
    </source>
</evidence>
<keyword evidence="3" id="KW-1185">Reference proteome</keyword>